<protein>
    <submittedName>
        <fullName evidence="6">Molybdate ABC transporter substrate-binding protein</fullName>
    </submittedName>
</protein>
<sequence length="262" mass="28359">MLTLLLITALLISACGTQQTSKNSGSKGDTVELTVSAAASLTDALQEIQENYEAKTSGVKLHFNFGASGALQQQIEQGAPVDLFLSAASKNMNALVDKKLITPDQQKDLLANELIVITATEPSITVQEAKDLLNTDIQKIAIGIPESVPAGRYAQEALTNAGVWDDIQSKLVQAKDVRQVLQYVETGNADAGFVYKTDALSTDQVKIAYTVDPTFYTPITYPIGIVQSTTHAKEAEQLYNYLQSKEAMDVFMKYGFSVPNSK</sequence>
<accession>A0A3S9V6Y5</accession>
<dbReference type="Proteomes" id="UP000270678">
    <property type="component" value="Chromosome"/>
</dbReference>
<dbReference type="EMBL" id="CP034346">
    <property type="protein sequence ID" value="AZS18307.1"/>
    <property type="molecule type" value="Genomic_DNA"/>
</dbReference>
<dbReference type="SUPFAM" id="SSF53850">
    <property type="entry name" value="Periplasmic binding protein-like II"/>
    <property type="match status" value="1"/>
</dbReference>
<dbReference type="KEGG" id="plut:EI981_15050"/>
<evidence type="ECO:0000256" key="3">
    <source>
        <dbReference type="ARBA" id="ARBA00022723"/>
    </source>
</evidence>
<feature type="binding site" evidence="5">
    <location>
        <position position="150"/>
    </location>
    <ligand>
        <name>molybdate</name>
        <dbReference type="ChEBI" id="CHEBI:36264"/>
    </ligand>
</feature>
<evidence type="ECO:0000256" key="2">
    <source>
        <dbReference type="ARBA" id="ARBA00022505"/>
    </source>
</evidence>
<dbReference type="OrthoDB" id="9785015at2"/>
<feature type="binding site" evidence="5">
    <location>
        <position position="40"/>
    </location>
    <ligand>
        <name>molybdate</name>
        <dbReference type="ChEBI" id="CHEBI:36264"/>
    </ligand>
</feature>
<dbReference type="GO" id="GO:0046872">
    <property type="term" value="F:metal ion binding"/>
    <property type="evidence" value="ECO:0007669"/>
    <property type="project" value="UniProtKB-KW"/>
</dbReference>
<gene>
    <name evidence="6" type="primary">modA</name>
    <name evidence="6" type="ORF">EI981_15050</name>
</gene>
<organism evidence="6 7">
    <name type="scientific">Paenibacillus lutimineralis</name>
    <dbReference type="NCBI Taxonomy" id="2707005"/>
    <lineage>
        <taxon>Bacteria</taxon>
        <taxon>Bacillati</taxon>
        <taxon>Bacillota</taxon>
        <taxon>Bacilli</taxon>
        <taxon>Bacillales</taxon>
        <taxon>Paenibacillaceae</taxon>
        <taxon>Paenibacillus</taxon>
    </lineage>
</organism>
<keyword evidence="4" id="KW-0732">Signal</keyword>
<dbReference type="AlphaFoldDB" id="A0A3S9V6Y5"/>
<dbReference type="CDD" id="cd13537">
    <property type="entry name" value="PBP2_YvgL_like"/>
    <property type="match status" value="1"/>
</dbReference>
<feature type="binding site" evidence="5">
    <location>
        <position position="177"/>
    </location>
    <ligand>
        <name>molybdate</name>
        <dbReference type="ChEBI" id="CHEBI:36264"/>
    </ligand>
</feature>
<dbReference type="GO" id="GO:0015689">
    <property type="term" value="P:molybdate ion transport"/>
    <property type="evidence" value="ECO:0007669"/>
    <property type="project" value="InterPro"/>
</dbReference>
<dbReference type="Gene3D" id="3.40.190.10">
    <property type="entry name" value="Periplasmic binding protein-like II"/>
    <property type="match status" value="2"/>
</dbReference>
<dbReference type="PANTHER" id="PTHR30632">
    <property type="entry name" value="MOLYBDATE-BINDING PERIPLASMIC PROTEIN"/>
    <property type="match status" value="1"/>
</dbReference>
<evidence type="ECO:0000256" key="4">
    <source>
        <dbReference type="ARBA" id="ARBA00022729"/>
    </source>
</evidence>
<feature type="binding site" evidence="5">
    <location>
        <position position="195"/>
    </location>
    <ligand>
        <name>molybdate</name>
        <dbReference type="ChEBI" id="CHEBI:36264"/>
    </ligand>
</feature>
<dbReference type="PIRSF" id="PIRSF004846">
    <property type="entry name" value="ModA"/>
    <property type="match status" value="1"/>
</dbReference>
<dbReference type="GO" id="GO:1901359">
    <property type="term" value="F:tungstate binding"/>
    <property type="evidence" value="ECO:0007669"/>
    <property type="project" value="UniProtKB-ARBA"/>
</dbReference>
<reference evidence="7" key="1">
    <citation type="submission" date="2018-12" db="EMBL/GenBank/DDBJ databases">
        <title>Complete genome sequence of Paenibacillus sp. MBLB1234.</title>
        <authorList>
            <person name="Nam Y.-D."/>
            <person name="Kang J."/>
            <person name="Chung W.-H."/>
            <person name="Park Y.S."/>
        </authorList>
    </citation>
    <scope>NUCLEOTIDE SEQUENCE [LARGE SCALE GENOMIC DNA]</scope>
    <source>
        <strain evidence="7">MBLB1234</strain>
    </source>
</reference>
<evidence type="ECO:0000313" key="7">
    <source>
        <dbReference type="Proteomes" id="UP000270678"/>
    </source>
</evidence>
<dbReference type="FunFam" id="3.40.190.10:FF:000035">
    <property type="entry name" value="Molybdate ABC transporter substrate-binding protein"/>
    <property type="match status" value="1"/>
</dbReference>
<evidence type="ECO:0000256" key="1">
    <source>
        <dbReference type="ARBA" id="ARBA00009175"/>
    </source>
</evidence>
<evidence type="ECO:0000256" key="5">
    <source>
        <dbReference type="PIRSR" id="PIRSR004846-1"/>
    </source>
</evidence>
<comment type="similarity">
    <text evidence="1">Belongs to the bacterial solute-binding protein ModA family.</text>
</comment>
<dbReference type="GO" id="GO:0030973">
    <property type="term" value="F:molybdate ion binding"/>
    <property type="evidence" value="ECO:0007669"/>
    <property type="project" value="UniProtKB-ARBA"/>
</dbReference>
<dbReference type="InterPro" id="IPR005950">
    <property type="entry name" value="ModA"/>
</dbReference>
<dbReference type="PANTHER" id="PTHR30632:SF0">
    <property type="entry name" value="SULFATE-BINDING PROTEIN"/>
    <property type="match status" value="1"/>
</dbReference>
<dbReference type="InterPro" id="IPR050682">
    <property type="entry name" value="ModA/WtpA"/>
</dbReference>
<dbReference type="InterPro" id="IPR041879">
    <property type="entry name" value="YvgL-like_PBP2"/>
</dbReference>
<evidence type="ECO:0000313" key="6">
    <source>
        <dbReference type="EMBL" id="AZS18307.1"/>
    </source>
</evidence>
<keyword evidence="2 5" id="KW-0500">Molybdenum</keyword>
<proteinExistence type="inferred from homology"/>
<keyword evidence="7" id="KW-1185">Reference proteome</keyword>
<keyword evidence="3 5" id="KW-0479">Metal-binding</keyword>
<dbReference type="Pfam" id="PF13531">
    <property type="entry name" value="SBP_bac_11"/>
    <property type="match status" value="1"/>
</dbReference>
<dbReference type="NCBIfam" id="TIGR01256">
    <property type="entry name" value="modA"/>
    <property type="match status" value="1"/>
</dbReference>
<feature type="binding site" evidence="5">
    <location>
        <position position="68"/>
    </location>
    <ligand>
        <name>molybdate</name>
        <dbReference type="ChEBI" id="CHEBI:36264"/>
    </ligand>
</feature>
<name>A0A3S9V6Y5_9BACL</name>